<dbReference type="Gene3D" id="2.60.40.2440">
    <property type="entry name" value="Carbohydrate binding type-21 domain"/>
    <property type="match status" value="1"/>
</dbReference>
<dbReference type="InterPro" id="IPR000571">
    <property type="entry name" value="Znf_CCCH"/>
</dbReference>
<evidence type="ECO:0000259" key="6">
    <source>
        <dbReference type="PROSITE" id="PS51159"/>
    </source>
</evidence>
<evidence type="ECO:0000256" key="4">
    <source>
        <dbReference type="SAM" id="MobiDB-lite"/>
    </source>
</evidence>
<keyword evidence="2" id="KW-0233">DNA recombination</keyword>
<evidence type="ECO:0000313" key="7">
    <source>
        <dbReference type="Proteomes" id="UP000095280"/>
    </source>
</evidence>
<evidence type="ECO:0000256" key="3">
    <source>
        <dbReference type="PROSITE-ProRule" id="PRU00723"/>
    </source>
</evidence>
<dbReference type="WBParaSite" id="maker-uti_cns_0017576-snap-gene-0.4-mRNA-1">
    <property type="protein sequence ID" value="maker-uti_cns_0017576-snap-gene-0.4-mRNA-1"/>
    <property type="gene ID" value="maker-uti_cns_0017576-snap-gene-0.4"/>
</dbReference>
<keyword evidence="3" id="KW-0479">Metal-binding</keyword>
<evidence type="ECO:0000256" key="2">
    <source>
        <dbReference type="ARBA" id="ARBA00023172"/>
    </source>
</evidence>
<dbReference type="InterPro" id="IPR043502">
    <property type="entry name" value="DNA/RNA_pol_sf"/>
</dbReference>
<dbReference type="SUPFAM" id="SSF47823">
    <property type="entry name" value="lambda integrase-like, N-terminal domain"/>
    <property type="match status" value="1"/>
</dbReference>
<dbReference type="Gene3D" id="1.10.443.10">
    <property type="entry name" value="Intergrase catalytic core"/>
    <property type="match status" value="1"/>
</dbReference>
<dbReference type="InterPro" id="IPR013762">
    <property type="entry name" value="Integrase-like_cat_sf"/>
</dbReference>
<evidence type="ECO:0000259" key="5">
    <source>
        <dbReference type="PROSITE" id="PS50103"/>
    </source>
</evidence>
<dbReference type="PROSITE" id="PS51159">
    <property type="entry name" value="CBM21"/>
    <property type="match status" value="1"/>
</dbReference>
<accession>A0A1I8IWU1</accession>
<feature type="zinc finger region" description="C3H1-type" evidence="3">
    <location>
        <begin position="669"/>
        <end position="696"/>
    </location>
</feature>
<dbReference type="GO" id="GO:0003677">
    <property type="term" value="F:DNA binding"/>
    <property type="evidence" value="ECO:0007669"/>
    <property type="project" value="UniProtKB-KW"/>
</dbReference>
<dbReference type="InterPro" id="IPR011010">
    <property type="entry name" value="DNA_brk_join_enz"/>
</dbReference>
<evidence type="ECO:0000256" key="1">
    <source>
        <dbReference type="ARBA" id="ARBA00023125"/>
    </source>
</evidence>
<sequence>MQAGLLSPLPISRLTSMYQQVEASASTATTSDSADLLSQCTTEWSRYFISSRIAPCSSGKYTYTAALTADLQSQPERPRQRVPSRTHRRHPSPPTPSPCPPPEPASFAAEVEDTADSSGDSGRGSEADGDSPAESSGSPTPQNCTSGSDTAIERLRKRVQFADEVGQALTRVKLLSVSEPDNRLPLLVLAENHDFSQRLHQQAQWDSNEPWLRCKFSQPSAKYVVFRESLERNLVSLSFVHLEPDTIRGSIAVKNVSFRKRVFVHVSFDSWNSFKDVEATYNGSDGQQDNFSFSLPCPPDQQADIQFCVCFECDCGTFWDNNGGENYRIGVVPAAPAGSGYTRDFKPDYGGVAEFSEFSAWDHFDDQSLWGSNYAAFKLSALSGHQRKCELLMRLRAHLEGIASDLENADDEDEEQDEAATVTTRERRNGATAERQLPFIANESVQHGQESDAAGGLDDELVEAEKQLRLLKLRKEAALLQAEVSQLQRRPATSKNPGELLINLWSDDEDAAQQEPSRSVGKVYRIPEFINKRKQQEAGVTQSIDKSGRVTFRVKEAVVDSLTFGDWISANARIMLKLLDDGRLVKSGLGGQPDVSELRDYLRYTARIGELFDLGFDKARVMRFDDECRLSEDGETSWESRGSDLGRVATYLMAPQSAPTARVDRGPRQSLQPPCFDFNKESGCSRRNCRFAHRCRRCGLGHSAAMAHRDDGAELEAWMEELESIDLPLDRKQFILDGVSEGFRITNVQRENLKSVEVSNYESVNIYAEAVQMQILREIRLDRYRRCSDGWRPRIVSALGALPKDDGRVRLIHDCSRPDNLSVNAHWESNEKLRFSSAENFARKLTRGCYMTKVDLSEAYRACGVHPGDFVNTGLKFKFPGCATPTYMFDTRLPFGAAASVTCFQRLSNAIHLMMACRWVQLWPSYNRVVAMESDACGRGGAALLRDQDGLFDWCYLDWEKDAGSVFADLPINYKEALAPLLAVMRWRDVLKGCKVSIYCDNQTACHIINKGVSKCPALQRLLQTVALMCLRFGMSIRAFHVPGRPAASDSLSSRATSLLSAAYAPRSAQAVNRHIREWQEFCRHTGCDPVSCNVTSLLNYLASLIGTRLHAYSSISAVCSSLSLWFRINSSPDLTKHASAVLLLRGAKRVLGLRVNRKRPVSPTMLTEMRRLVDETDRLQLACWAATICCWPGPFRRADLLQHPKGLVLRCEFGKTIQFKERSHRVLLPRLARQPALCPVSAVERHIRANGLKSAESPLWSYADGSGGLRLLTGRHLDCFLRDKFAAAGVRPGSYSAHSLRRGGATWASVLGLPVSDIMRIGDWRSEAVQRYLPQFHQAAEAAVTFAGGVSALF</sequence>
<protein>
    <submittedName>
        <fullName evidence="8">CBM21 domain-containing protein</fullName>
    </submittedName>
</protein>
<dbReference type="InterPro" id="IPR010998">
    <property type="entry name" value="Integrase_recombinase_N"/>
</dbReference>
<dbReference type="SUPFAM" id="SSF56672">
    <property type="entry name" value="DNA/RNA polymerases"/>
    <property type="match status" value="1"/>
</dbReference>
<dbReference type="InterPro" id="IPR005036">
    <property type="entry name" value="CBM21_dom"/>
</dbReference>
<feature type="region of interest" description="Disordered" evidence="4">
    <location>
        <begin position="406"/>
        <end position="457"/>
    </location>
</feature>
<feature type="compositionally biased region" description="Polar residues" evidence="4">
    <location>
        <begin position="133"/>
        <end position="148"/>
    </location>
</feature>
<dbReference type="InterPro" id="IPR043128">
    <property type="entry name" value="Rev_trsase/Diguanyl_cyclase"/>
</dbReference>
<dbReference type="GO" id="GO:0000164">
    <property type="term" value="C:protein phosphatase type 1 complex"/>
    <property type="evidence" value="ECO:0007669"/>
    <property type="project" value="TreeGrafter"/>
</dbReference>
<reference evidence="8" key="1">
    <citation type="submission" date="2016-11" db="UniProtKB">
        <authorList>
            <consortium name="WormBaseParasite"/>
        </authorList>
    </citation>
    <scope>IDENTIFICATION</scope>
</reference>
<dbReference type="CDD" id="cd09275">
    <property type="entry name" value="RNase_HI_RT_DIRS1"/>
    <property type="match status" value="1"/>
</dbReference>
<feature type="domain" description="C3H1-type" evidence="5">
    <location>
        <begin position="669"/>
        <end position="696"/>
    </location>
</feature>
<dbReference type="SUPFAM" id="SSF56349">
    <property type="entry name" value="DNA breaking-rejoining enzymes"/>
    <property type="match status" value="1"/>
</dbReference>
<feature type="domain" description="CBM21" evidence="6">
    <location>
        <begin position="227"/>
        <end position="330"/>
    </location>
</feature>
<dbReference type="GO" id="GO:0005979">
    <property type="term" value="P:regulation of glycogen biosynthetic process"/>
    <property type="evidence" value="ECO:0007669"/>
    <property type="project" value="TreeGrafter"/>
</dbReference>
<proteinExistence type="predicted"/>
<dbReference type="GO" id="GO:0015074">
    <property type="term" value="P:DNA integration"/>
    <property type="evidence" value="ECO:0007669"/>
    <property type="project" value="InterPro"/>
</dbReference>
<feature type="compositionally biased region" description="Pro residues" evidence="4">
    <location>
        <begin position="92"/>
        <end position="104"/>
    </location>
</feature>
<evidence type="ECO:0000313" key="8">
    <source>
        <dbReference type="WBParaSite" id="maker-uti_cns_0017576-snap-gene-0.4-mRNA-1"/>
    </source>
</evidence>
<dbReference type="Gene3D" id="1.10.150.130">
    <property type="match status" value="1"/>
</dbReference>
<feature type="compositionally biased region" description="Acidic residues" evidence="4">
    <location>
        <begin position="407"/>
        <end position="418"/>
    </location>
</feature>
<keyword evidence="3" id="KW-0862">Zinc</keyword>
<dbReference type="InterPro" id="IPR038175">
    <property type="entry name" value="CBM21_dom_sf"/>
</dbReference>
<feature type="region of interest" description="Disordered" evidence="4">
    <location>
        <begin position="69"/>
        <end position="148"/>
    </location>
</feature>
<dbReference type="GO" id="GO:0008157">
    <property type="term" value="F:protein phosphatase 1 binding"/>
    <property type="evidence" value="ECO:0007669"/>
    <property type="project" value="TreeGrafter"/>
</dbReference>
<keyword evidence="7" id="KW-1185">Reference proteome</keyword>
<dbReference type="GO" id="GO:0008270">
    <property type="term" value="F:zinc ion binding"/>
    <property type="evidence" value="ECO:0007669"/>
    <property type="project" value="UniProtKB-KW"/>
</dbReference>
<organism evidence="7 8">
    <name type="scientific">Macrostomum lignano</name>
    <dbReference type="NCBI Taxonomy" id="282301"/>
    <lineage>
        <taxon>Eukaryota</taxon>
        <taxon>Metazoa</taxon>
        <taxon>Spiralia</taxon>
        <taxon>Lophotrochozoa</taxon>
        <taxon>Platyhelminthes</taxon>
        <taxon>Rhabditophora</taxon>
        <taxon>Macrostomorpha</taxon>
        <taxon>Macrostomida</taxon>
        <taxon>Macrostomidae</taxon>
        <taxon>Macrostomum</taxon>
    </lineage>
</organism>
<keyword evidence="1" id="KW-0238">DNA-binding</keyword>
<dbReference type="Pfam" id="PF03370">
    <property type="entry name" value="CBM_21"/>
    <property type="match status" value="1"/>
</dbReference>
<dbReference type="Gene3D" id="3.10.10.10">
    <property type="entry name" value="HIV Type 1 Reverse Transcriptase, subunit A, domain 1"/>
    <property type="match status" value="1"/>
</dbReference>
<name>A0A1I8IWU1_9PLAT</name>
<feature type="compositionally biased region" description="Basic residues" evidence="4">
    <location>
        <begin position="80"/>
        <end position="91"/>
    </location>
</feature>
<dbReference type="Gene3D" id="3.30.70.270">
    <property type="match status" value="1"/>
</dbReference>
<dbReference type="PANTHER" id="PTHR12307">
    <property type="entry name" value="PROTEIN PHOSPHATASE 1 REGULATORY SUBUNIT"/>
    <property type="match status" value="1"/>
</dbReference>
<dbReference type="InterPro" id="IPR050782">
    <property type="entry name" value="PP1_regulatory_subunit_3"/>
</dbReference>
<dbReference type="PROSITE" id="PS50103">
    <property type="entry name" value="ZF_C3H1"/>
    <property type="match status" value="1"/>
</dbReference>
<dbReference type="PANTHER" id="PTHR12307:SF36">
    <property type="entry name" value="GLYCOGEN-BINDING SUBUNIT 76A"/>
    <property type="match status" value="1"/>
</dbReference>
<keyword evidence="3" id="KW-0863">Zinc-finger</keyword>
<dbReference type="Proteomes" id="UP000095280">
    <property type="component" value="Unplaced"/>
</dbReference>
<dbReference type="GO" id="GO:0006310">
    <property type="term" value="P:DNA recombination"/>
    <property type="evidence" value="ECO:0007669"/>
    <property type="project" value="UniProtKB-KW"/>
</dbReference>
<dbReference type="GO" id="GO:2001069">
    <property type="term" value="F:glycogen binding"/>
    <property type="evidence" value="ECO:0007669"/>
    <property type="project" value="TreeGrafter"/>
</dbReference>